<dbReference type="SMART" id="SM00964">
    <property type="entry name" value="STAT_int"/>
    <property type="match status" value="1"/>
</dbReference>
<dbReference type="Gene3D" id="1.20.1050.20">
    <property type="entry name" value="STAT transcription factor, all-alpha domain"/>
    <property type="match status" value="1"/>
</dbReference>
<dbReference type="PANTHER" id="PTHR11801">
    <property type="entry name" value="SIGNAL TRANSDUCER AND ACTIVATOR OF TRANSCRIPTION"/>
    <property type="match status" value="1"/>
</dbReference>
<dbReference type="SUPFAM" id="SSF48092">
    <property type="entry name" value="Transcription factor STAT-4 N-domain"/>
    <property type="match status" value="1"/>
</dbReference>
<name>A0A4W6BVR8_LATCA</name>
<proteinExistence type="predicted"/>
<dbReference type="STRING" id="8187.ENSLCAP00010002517"/>
<dbReference type="Pfam" id="PF01017">
    <property type="entry name" value="STAT_alpha"/>
    <property type="match status" value="1"/>
</dbReference>
<evidence type="ECO:0000256" key="1">
    <source>
        <dbReference type="ARBA" id="ARBA00022999"/>
    </source>
</evidence>
<dbReference type="Gene3D" id="1.10.532.10">
    <property type="entry name" value="STAT transcription factor, N-terminal domain"/>
    <property type="match status" value="1"/>
</dbReference>
<keyword evidence="4" id="KW-1185">Reference proteome</keyword>
<feature type="domain" description="STAT transcription factor protein interaction" evidence="2">
    <location>
        <begin position="2"/>
        <end position="121"/>
    </location>
</feature>
<evidence type="ECO:0000313" key="3">
    <source>
        <dbReference type="Ensembl" id="ENSLCAP00010002517.1"/>
    </source>
</evidence>
<evidence type="ECO:0000259" key="2">
    <source>
        <dbReference type="SMART" id="SM00964"/>
    </source>
</evidence>
<dbReference type="GO" id="GO:0007165">
    <property type="term" value="P:signal transduction"/>
    <property type="evidence" value="ECO:0007669"/>
    <property type="project" value="InterPro"/>
</dbReference>
<dbReference type="InterPro" id="IPR036535">
    <property type="entry name" value="STAT_N_sf"/>
</dbReference>
<dbReference type="Ensembl" id="ENSLCAT00010002605.1">
    <property type="protein sequence ID" value="ENSLCAP00010002517.1"/>
    <property type="gene ID" value="ENSLCAG00010001401.1"/>
</dbReference>
<organism evidence="3 4">
    <name type="scientific">Lates calcarifer</name>
    <name type="common">Barramundi</name>
    <name type="synonym">Holocentrus calcarifer</name>
    <dbReference type="NCBI Taxonomy" id="8187"/>
    <lineage>
        <taxon>Eukaryota</taxon>
        <taxon>Metazoa</taxon>
        <taxon>Chordata</taxon>
        <taxon>Craniata</taxon>
        <taxon>Vertebrata</taxon>
        <taxon>Euteleostomi</taxon>
        <taxon>Actinopterygii</taxon>
        <taxon>Neopterygii</taxon>
        <taxon>Teleostei</taxon>
        <taxon>Neoteleostei</taxon>
        <taxon>Acanthomorphata</taxon>
        <taxon>Carangaria</taxon>
        <taxon>Carangaria incertae sedis</taxon>
        <taxon>Centropomidae</taxon>
        <taxon>Lates</taxon>
    </lineage>
</organism>
<dbReference type="InterPro" id="IPR013800">
    <property type="entry name" value="STAT_TF_alpha"/>
</dbReference>
<dbReference type="Pfam" id="PF02865">
    <property type="entry name" value="STAT_int"/>
    <property type="match status" value="1"/>
</dbReference>
<dbReference type="SUPFAM" id="SSF47655">
    <property type="entry name" value="STAT"/>
    <property type="match status" value="1"/>
</dbReference>
<dbReference type="GO" id="GO:0003700">
    <property type="term" value="F:DNA-binding transcription factor activity"/>
    <property type="evidence" value="ECO:0007669"/>
    <property type="project" value="InterPro"/>
</dbReference>
<dbReference type="Proteomes" id="UP000314980">
    <property type="component" value="Unassembled WGS sequence"/>
</dbReference>
<dbReference type="GeneTree" id="ENSGT01050000244905"/>
<protein>
    <recommendedName>
        <fullName evidence="2">STAT transcription factor protein interaction domain-containing protein</fullName>
    </recommendedName>
</protein>
<dbReference type="InterPro" id="IPR013799">
    <property type="entry name" value="STAT_TF_prot_interaction"/>
</dbReference>
<reference evidence="4" key="1">
    <citation type="submission" date="2015-09" db="EMBL/GenBank/DDBJ databases">
        <authorList>
            <person name="Sai Rama Sridatta P."/>
        </authorList>
    </citation>
    <scope>NUCLEOTIDE SEQUENCE [LARGE SCALE GENOMIC DNA]</scope>
</reference>
<reference evidence="3" key="2">
    <citation type="submission" date="2025-08" db="UniProtKB">
        <authorList>
            <consortium name="Ensembl"/>
        </authorList>
    </citation>
    <scope>IDENTIFICATION</scope>
</reference>
<dbReference type="InParanoid" id="A0A4W6BVR8"/>
<dbReference type="InterPro" id="IPR015988">
    <property type="entry name" value="STAT_TF_CC"/>
</dbReference>
<dbReference type="AlphaFoldDB" id="A0A4W6BVR8"/>
<accession>A0A4W6BVR8</accession>
<dbReference type="InterPro" id="IPR001217">
    <property type="entry name" value="STAT"/>
</dbReference>
<keyword evidence="1" id="KW-0727">SH2 domain</keyword>
<evidence type="ECO:0000313" key="4">
    <source>
        <dbReference type="Proteomes" id="UP000314980"/>
    </source>
</evidence>
<sequence length="255" mass="29495">MTQWEELLKRNLIQGRLSQLYERKFPRHIRHSLCLCIESQDWDLAALDENKARACFHALLMYLDEQWNHSLQDNNFFPGPDFPGMKDYLVKHFQDEPLNLAVILSECLQEEKKVLASASEKQEVKKEVKSLELLNENLDYVQKTWQNKGMVGDIKKQMIVDILNQAEQIVAALTDVELPEWKHRQQLACIGGPVDTSLDHLEEWFTAVADVLIQVNQELQKLQDQSKKYNSPDASSFPGETENFTLSLLTKLLAK</sequence>
<reference evidence="3" key="3">
    <citation type="submission" date="2025-09" db="UniProtKB">
        <authorList>
            <consortium name="Ensembl"/>
        </authorList>
    </citation>
    <scope>IDENTIFICATION</scope>
</reference>